<protein>
    <recommendedName>
        <fullName evidence="3">Type VI secretion system-associated protein TagF</fullName>
    </recommendedName>
</protein>
<dbReference type="InterPro" id="IPR017748">
    <property type="entry name" value="TagF"/>
</dbReference>
<dbReference type="Gene3D" id="3.40.1730.10">
    <property type="entry name" value="pa0076 domain"/>
    <property type="match status" value="1"/>
</dbReference>
<dbReference type="RefSeq" id="WP_053235925.1">
    <property type="nucleotide sequence ID" value="NZ_CP011125.1"/>
</dbReference>
<reference evidence="1 2" key="1">
    <citation type="submission" date="2015-03" db="EMBL/GenBank/DDBJ databases">
        <title>Genome assembly of Sandaracinus amylolyticus DSM 53668.</title>
        <authorList>
            <person name="Sharma G."/>
            <person name="Subramanian S."/>
        </authorList>
    </citation>
    <scope>NUCLEOTIDE SEQUENCE [LARGE SCALE GENOMIC DNA]</scope>
    <source>
        <strain evidence="1 2">DSM 53668</strain>
    </source>
</reference>
<keyword evidence="2" id="KW-1185">Reference proteome</keyword>
<name>A0A0F6YL21_9BACT</name>
<dbReference type="EMBL" id="CP011125">
    <property type="protein sequence ID" value="AKF08822.1"/>
    <property type="molecule type" value="Genomic_DNA"/>
</dbReference>
<dbReference type="KEGG" id="samy:DB32_005971"/>
<dbReference type="AlphaFoldDB" id="A0A0F6YL21"/>
<dbReference type="NCBIfam" id="TIGR03373">
    <property type="entry name" value="VI_minor_4"/>
    <property type="match status" value="1"/>
</dbReference>
<evidence type="ECO:0008006" key="3">
    <source>
        <dbReference type="Google" id="ProtNLM"/>
    </source>
</evidence>
<dbReference type="STRING" id="927083.DB32_005971"/>
<evidence type="ECO:0000313" key="2">
    <source>
        <dbReference type="Proteomes" id="UP000034883"/>
    </source>
</evidence>
<dbReference type="InterPro" id="IPR038225">
    <property type="entry name" value="TagF_sf"/>
</dbReference>
<evidence type="ECO:0000313" key="1">
    <source>
        <dbReference type="EMBL" id="AKF08822.1"/>
    </source>
</evidence>
<dbReference type="OrthoDB" id="9801841at2"/>
<proteinExistence type="predicted"/>
<dbReference type="Pfam" id="PF09867">
    <property type="entry name" value="TagF_N"/>
    <property type="match status" value="1"/>
</dbReference>
<gene>
    <name evidence="1" type="ORF">DB32_005971</name>
</gene>
<accession>A0A0F6YL21</accession>
<sequence>MSWTVFGKTPREGDFVRHELRDPVAMECFRWVGDSVARLPNWVRAIPQQGLRFVFSGSANDRALVGTMIRSQDRVGREFPLVALRVVPASDLSRVFPAVPLAWSNVLGSARRALELGATQPLVEVVRSLADIAIPSGADTRDAYARAAQALQLAATNDFHDRVFGEGDAPHYAYHTVRVAAAQVGRAQGPALVCPVTVATDAMAWLELARRLLPTLDRPLSCLWTTGADARLVVCLGDPPSSALHAVTGCAVDSARIWPLSTTSQAARAKARTVIEPLLPPPSAPLVAVIDALTQSQRSPG</sequence>
<organism evidence="1 2">
    <name type="scientific">Sandaracinus amylolyticus</name>
    <dbReference type="NCBI Taxonomy" id="927083"/>
    <lineage>
        <taxon>Bacteria</taxon>
        <taxon>Pseudomonadati</taxon>
        <taxon>Myxococcota</taxon>
        <taxon>Polyangia</taxon>
        <taxon>Polyangiales</taxon>
        <taxon>Sandaracinaceae</taxon>
        <taxon>Sandaracinus</taxon>
    </lineage>
</organism>
<dbReference type="Proteomes" id="UP000034883">
    <property type="component" value="Chromosome"/>
</dbReference>